<protein>
    <submittedName>
        <fullName evidence="1">Uncharacterized protein</fullName>
    </submittedName>
</protein>
<sequence length="477" mass="54440">MASSTLLLYARLYGGFNWSHTPLNSTRVRPLTTPPREEGQLSGKAIITNLVTEYDGGMLIWRSSFPSRSATWYDPRVRHQAMCSLDPQIVDHVARVEQDYSFRDFFPSTLEPDSRSDLISLRLISWSFCAAASRHLFKHIVASIDSSVRGRNTLRRFTGISRNQYAAHVRYLETGYDHWGLYTSSSLGQNIQDLAGLFSPCLARLSDLRILKFRASRQSLTRDQEGTAIKAIVTALRYVNLPHLEGLELFFPIAHDFGYFFPNHPTPLQIPMEDVLHRLKYLALHVTAYTKQLGQRYWKTPVLPAHAALPNDLYAAYLFRLVELAPHLEALRISSTDVLPFYTIHFSPAVHLTSLCLCRVLITFDHFRALMEQCRDHLKHIELSLVQLHSGTWYTALTQLRQLPHLIDFSIYSCGYPDSGPNAHLRGLLPAPDDPEPLETMSSADYDGLDELRKFVNANRVALGLLPYDRKDSRWSR</sequence>
<proteinExistence type="predicted"/>
<dbReference type="EMBL" id="BROQ01000180">
    <property type="protein sequence ID" value="GKZ27067.1"/>
    <property type="molecule type" value="Genomic_DNA"/>
</dbReference>
<dbReference type="Proteomes" id="UP001143548">
    <property type="component" value="Unassembled WGS sequence"/>
</dbReference>
<accession>A0A9W6DU15</accession>
<comment type="caution">
    <text evidence="1">The sequence shown here is derived from an EMBL/GenBank/DDBJ whole genome shotgun (WGS) entry which is preliminary data.</text>
</comment>
<evidence type="ECO:0000313" key="2">
    <source>
        <dbReference type="Proteomes" id="UP001143548"/>
    </source>
</evidence>
<evidence type="ECO:0000313" key="1">
    <source>
        <dbReference type="EMBL" id="GKZ27067.1"/>
    </source>
</evidence>
<reference evidence="1" key="1">
    <citation type="submission" date="2022-07" db="EMBL/GenBank/DDBJ databases">
        <title>Taxonomy of Aspergillus series Nigri: significant species reduction supported by multi-species coalescent approaches.</title>
        <authorList>
            <person name="Bian C."/>
            <person name="Kusuya Y."/>
            <person name="Sklenar F."/>
            <person name="D'hooge E."/>
            <person name="Yaguchi T."/>
            <person name="Takahashi H."/>
            <person name="Hubka V."/>
        </authorList>
    </citation>
    <scope>NUCLEOTIDE SEQUENCE</scope>
    <source>
        <strain evidence="1">CBS 733.88</strain>
    </source>
</reference>
<organism evidence="1 2">
    <name type="scientific">Aspergillus brasiliensis</name>
    <dbReference type="NCBI Taxonomy" id="319629"/>
    <lineage>
        <taxon>Eukaryota</taxon>
        <taxon>Fungi</taxon>
        <taxon>Dikarya</taxon>
        <taxon>Ascomycota</taxon>
        <taxon>Pezizomycotina</taxon>
        <taxon>Eurotiomycetes</taxon>
        <taxon>Eurotiomycetidae</taxon>
        <taxon>Eurotiales</taxon>
        <taxon>Aspergillaceae</taxon>
        <taxon>Aspergillus</taxon>
        <taxon>Aspergillus subgen. Circumdati</taxon>
    </lineage>
</organism>
<dbReference type="SUPFAM" id="SSF52047">
    <property type="entry name" value="RNI-like"/>
    <property type="match status" value="1"/>
</dbReference>
<name>A0A9W6DU15_9EURO</name>
<gene>
    <name evidence="1" type="ORF">AbraCBS73388_003705</name>
</gene>
<dbReference type="AlphaFoldDB" id="A0A9W6DU15"/>